<dbReference type="PANTHER" id="PTHR47618">
    <property type="entry name" value="BIFUNCTIONAL OLIGORIBONUCLEASE AND PAP PHOSPHATASE NRNA"/>
    <property type="match status" value="1"/>
</dbReference>
<feature type="domain" description="DDH" evidence="1">
    <location>
        <begin position="20"/>
        <end position="161"/>
    </location>
</feature>
<dbReference type="EMBL" id="CP034841">
    <property type="protein sequence ID" value="QBF34729.1"/>
    <property type="molecule type" value="Genomic_DNA"/>
</dbReference>
<sequence length="324" mass="36363">MKIGNTQVAIDAIKNPKYKNIVIFHHTRPDGDCLGSQHGLAQMIKDNFPEKKVFTPGDNAGSYEFMNYHFDPIESIDFNDSLAIVVDASSSDRIVYGDLLLANKFSAKLRIDHHPNGSDIEYDYLFIDEHYVAAAEQVAHIAYDAKWKLSQKAAQHTFLGIVTDSGRFLYQDTSARTFKLAAFLEEQGNAQSWKLHKELGKRSLKDIKYIGHILSNFQSKGRVLYFVASKQVQAQFGFDELKAAIFVNELANIEQNSCWAFFVEQSDGTYRCRLRSNGPLVNEVANLYNGGGHANAAGCNISSIAQIDEILDQLNQAIIKWEAQ</sequence>
<dbReference type="Proteomes" id="UP000289326">
    <property type="component" value="Chromosome"/>
</dbReference>
<protein>
    <submittedName>
        <fullName evidence="3">Bifunctional oligoribonuclease/PAP phosphatase NrnA</fullName>
    </submittedName>
</protein>
<evidence type="ECO:0000313" key="4">
    <source>
        <dbReference type="Proteomes" id="UP000289326"/>
    </source>
</evidence>
<name>A0A4P6MRP1_9BACT</name>
<dbReference type="InterPro" id="IPR038763">
    <property type="entry name" value="DHH_sf"/>
</dbReference>
<dbReference type="Gene3D" id="3.90.1640.10">
    <property type="entry name" value="inorganic pyrophosphatase (n-terminal core)"/>
    <property type="match status" value="1"/>
</dbReference>
<dbReference type="Pfam" id="PF02272">
    <property type="entry name" value="DHHA1"/>
    <property type="match status" value="1"/>
</dbReference>
<organism evidence="3 4">
    <name type="scientific">Mycoplasmopsis phocirhinis</name>
    <dbReference type="NCBI Taxonomy" id="142650"/>
    <lineage>
        <taxon>Bacteria</taxon>
        <taxon>Bacillati</taxon>
        <taxon>Mycoplasmatota</taxon>
        <taxon>Mycoplasmoidales</taxon>
        <taxon>Metamycoplasmataceae</taxon>
        <taxon>Mycoplasmopsis</taxon>
    </lineage>
</organism>
<dbReference type="KEGG" id="mphi:EG856_02250"/>
<keyword evidence="4" id="KW-1185">Reference proteome</keyword>
<dbReference type="PANTHER" id="PTHR47618:SF1">
    <property type="entry name" value="BIFUNCTIONAL OLIGORIBONUCLEASE AND PAP PHOSPHATASE NRNA"/>
    <property type="match status" value="1"/>
</dbReference>
<proteinExistence type="predicted"/>
<dbReference type="InterPro" id="IPR003156">
    <property type="entry name" value="DHHA1_dom"/>
</dbReference>
<dbReference type="Gene3D" id="3.10.310.30">
    <property type="match status" value="1"/>
</dbReference>
<dbReference type="RefSeq" id="WP_130429506.1">
    <property type="nucleotide sequence ID" value="NZ_CP034841.1"/>
</dbReference>
<dbReference type="SUPFAM" id="SSF64182">
    <property type="entry name" value="DHH phosphoesterases"/>
    <property type="match status" value="1"/>
</dbReference>
<feature type="domain" description="DHHA1" evidence="2">
    <location>
        <begin position="232"/>
        <end position="318"/>
    </location>
</feature>
<dbReference type="GO" id="GO:0003676">
    <property type="term" value="F:nucleic acid binding"/>
    <property type="evidence" value="ECO:0007669"/>
    <property type="project" value="InterPro"/>
</dbReference>
<dbReference type="Pfam" id="PF01368">
    <property type="entry name" value="DHH"/>
    <property type="match status" value="1"/>
</dbReference>
<reference evidence="3 4" key="1">
    <citation type="submission" date="2019-01" db="EMBL/GenBank/DDBJ databases">
        <title>Complete sequence and annotation of the Mycoplasma phocirhinis strain 852T genome.</title>
        <authorList>
            <person name="Frasca S.Jr."/>
            <person name="Kutish G.F."/>
            <person name="Castellanos Gell J."/>
            <person name="Michaels D.L."/>
            <person name="Brown D.R."/>
        </authorList>
    </citation>
    <scope>NUCLEOTIDE SEQUENCE [LARGE SCALE GENOMIC DNA]</scope>
    <source>
        <strain evidence="3 4">852</strain>
    </source>
</reference>
<accession>A0A4P6MRP1</accession>
<gene>
    <name evidence="3" type="ORF">EG856_02250</name>
</gene>
<dbReference type="InterPro" id="IPR051319">
    <property type="entry name" value="Oligoribo/pAp-PDE_c-di-AMP_PDE"/>
</dbReference>
<dbReference type="OrthoDB" id="9803668at2"/>
<dbReference type="InterPro" id="IPR001667">
    <property type="entry name" value="DDH_dom"/>
</dbReference>
<dbReference type="AlphaFoldDB" id="A0A4P6MRP1"/>
<evidence type="ECO:0000259" key="1">
    <source>
        <dbReference type="Pfam" id="PF01368"/>
    </source>
</evidence>
<evidence type="ECO:0000259" key="2">
    <source>
        <dbReference type="Pfam" id="PF02272"/>
    </source>
</evidence>
<evidence type="ECO:0000313" key="3">
    <source>
        <dbReference type="EMBL" id="QBF34729.1"/>
    </source>
</evidence>